<accession>A0A1V6PLJ5</accession>
<proteinExistence type="predicted"/>
<dbReference type="EMBL" id="MDYL01000002">
    <property type="protein sequence ID" value="OQD77854.1"/>
    <property type="molecule type" value="Genomic_DNA"/>
</dbReference>
<reference evidence="2" key="1">
    <citation type="journal article" date="2017" name="Nat. Microbiol.">
        <title>Global analysis of biosynthetic gene clusters reveals vast potential of secondary metabolite production in Penicillium species.</title>
        <authorList>
            <person name="Nielsen J.C."/>
            <person name="Grijseels S."/>
            <person name="Prigent S."/>
            <person name="Ji B."/>
            <person name="Dainat J."/>
            <person name="Nielsen K.F."/>
            <person name="Frisvad J.C."/>
            <person name="Workman M."/>
            <person name="Nielsen J."/>
        </authorList>
    </citation>
    <scope>NUCLEOTIDE SEQUENCE [LARGE SCALE GENOMIC DNA]</scope>
    <source>
        <strain evidence="2">IBT 11843</strain>
    </source>
</reference>
<organism evidence="1 2">
    <name type="scientific">Penicillium decumbens</name>
    <dbReference type="NCBI Taxonomy" id="69771"/>
    <lineage>
        <taxon>Eukaryota</taxon>
        <taxon>Fungi</taxon>
        <taxon>Dikarya</taxon>
        <taxon>Ascomycota</taxon>
        <taxon>Pezizomycotina</taxon>
        <taxon>Eurotiomycetes</taxon>
        <taxon>Eurotiomycetidae</taxon>
        <taxon>Eurotiales</taxon>
        <taxon>Aspergillaceae</taxon>
        <taxon>Penicillium</taxon>
    </lineage>
</organism>
<protein>
    <submittedName>
        <fullName evidence="1">Uncharacterized protein</fullName>
    </submittedName>
</protein>
<dbReference type="AlphaFoldDB" id="A0A1V6PLJ5"/>
<name>A0A1V6PLJ5_PENDC</name>
<keyword evidence="2" id="KW-1185">Reference proteome</keyword>
<evidence type="ECO:0000313" key="1">
    <source>
        <dbReference type="EMBL" id="OQD77854.1"/>
    </source>
</evidence>
<sequence>MEPGQSNALASGKAKVSDADDPMTDIYTVEAPNLSLTKAPSKLTESLTMALNNTTAVTIDELIADELIQSILEKTKLAAAICADIQQVAQNIHKLREADQSIHRFSQTVNIERLLYHKERLDILATALREQSISIEQRFPTIKTTPERLVRDWYAAIADSWQAGMELKDELDAIAMEEITHGLGRI</sequence>
<comment type="caution">
    <text evidence="1">The sequence shown here is derived from an EMBL/GenBank/DDBJ whole genome shotgun (WGS) entry which is preliminary data.</text>
</comment>
<evidence type="ECO:0000313" key="2">
    <source>
        <dbReference type="Proteomes" id="UP000191522"/>
    </source>
</evidence>
<gene>
    <name evidence="1" type="ORF">PENDEC_c002G02637</name>
</gene>
<dbReference type="Proteomes" id="UP000191522">
    <property type="component" value="Unassembled WGS sequence"/>
</dbReference>